<dbReference type="eggNOG" id="KOG2495">
    <property type="taxonomic scope" value="Eukaryota"/>
</dbReference>
<evidence type="ECO:0000256" key="2">
    <source>
        <dbReference type="ARBA" id="ARBA00012637"/>
    </source>
</evidence>
<feature type="transmembrane region" description="Helical" evidence="11">
    <location>
        <begin position="108"/>
        <end position="125"/>
    </location>
</feature>
<gene>
    <name evidence="14" type="ORF">UHOR_03568</name>
</gene>
<evidence type="ECO:0000256" key="7">
    <source>
        <dbReference type="ARBA" id="ARBA00023027"/>
    </source>
</evidence>
<evidence type="ECO:0000256" key="10">
    <source>
        <dbReference type="SAM" id="MobiDB-lite"/>
    </source>
</evidence>
<dbReference type="InterPro" id="IPR045024">
    <property type="entry name" value="NDH-2"/>
</dbReference>
<organism evidence="14 15">
    <name type="scientific">Ustilago hordei</name>
    <name type="common">Barley covered smut fungus</name>
    <dbReference type="NCBI Taxonomy" id="120017"/>
    <lineage>
        <taxon>Eukaryota</taxon>
        <taxon>Fungi</taxon>
        <taxon>Dikarya</taxon>
        <taxon>Basidiomycota</taxon>
        <taxon>Ustilaginomycotina</taxon>
        <taxon>Ustilaginomycetes</taxon>
        <taxon>Ustilaginales</taxon>
        <taxon>Ustilaginaceae</taxon>
        <taxon>Ustilago</taxon>
    </lineage>
</organism>
<evidence type="ECO:0000256" key="11">
    <source>
        <dbReference type="SAM" id="Phobius"/>
    </source>
</evidence>
<keyword evidence="4" id="KW-0274">FAD</keyword>
<dbReference type="OMA" id="QIPAQKD"/>
<comment type="catalytic activity">
    <reaction evidence="9">
        <text>a ubiquinone + NADH + H(+) = a ubiquinol + NAD(+)</text>
        <dbReference type="Rhea" id="RHEA:23152"/>
        <dbReference type="Rhea" id="RHEA-COMP:9565"/>
        <dbReference type="Rhea" id="RHEA-COMP:9566"/>
        <dbReference type="ChEBI" id="CHEBI:15378"/>
        <dbReference type="ChEBI" id="CHEBI:16389"/>
        <dbReference type="ChEBI" id="CHEBI:17976"/>
        <dbReference type="ChEBI" id="CHEBI:57540"/>
        <dbReference type="ChEBI" id="CHEBI:57945"/>
    </reaction>
</comment>
<feature type="domain" description="FAD/NAD(P)-binding" evidence="12">
    <location>
        <begin position="142"/>
        <end position="473"/>
    </location>
</feature>
<evidence type="ECO:0000256" key="1">
    <source>
        <dbReference type="ARBA" id="ARBA00005272"/>
    </source>
</evidence>
<keyword evidence="6" id="KW-0560">Oxidoreductase</keyword>
<dbReference type="InterPro" id="IPR054585">
    <property type="entry name" value="NDH2-like_C"/>
</dbReference>
<dbReference type="PANTHER" id="PTHR43706">
    <property type="entry name" value="NADH DEHYDROGENASE"/>
    <property type="match status" value="1"/>
</dbReference>
<dbReference type="GO" id="GO:0005739">
    <property type="term" value="C:mitochondrion"/>
    <property type="evidence" value="ECO:0007669"/>
    <property type="project" value="TreeGrafter"/>
</dbReference>
<dbReference type="EMBL" id="CAGI01000172">
    <property type="protein sequence ID" value="CCF52274.1"/>
    <property type="molecule type" value="Genomic_DNA"/>
</dbReference>
<dbReference type="SUPFAM" id="SSF51905">
    <property type="entry name" value="FAD/NAD(P)-binding domain"/>
    <property type="match status" value="2"/>
</dbReference>
<keyword evidence="7" id="KW-0520">NAD</keyword>
<evidence type="ECO:0000256" key="3">
    <source>
        <dbReference type="ARBA" id="ARBA00022630"/>
    </source>
</evidence>
<dbReference type="OrthoDB" id="3244603at2759"/>
<dbReference type="Proteomes" id="UP000006174">
    <property type="component" value="Unassembled WGS sequence"/>
</dbReference>
<dbReference type="InterPro" id="IPR036188">
    <property type="entry name" value="FAD/NAD-bd_sf"/>
</dbReference>
<evidence type="ECO:0000259" key="13">
    <source>
        <dbReference type="Pfam" id="PF22366"/>
    </source>
</evidence>
<evidence type="ECO:0000313" key="15">
    <source>
        <dbReference type="Proteomes" id="UP000006174"/>
    </source>
</evidence>
<dbReference type="Gene3D" id="3.50.50.100">
    <property type="match status" value="1"/>
</dbReference>
<sequence length="595" mass="66591">MSPAIRAGSVRAMAFRASTRLGMPSTSSAAQQMQMQLQLQLQLQRQRQRQQQIRGIFQTRSWRNDKTAAILQAAQSDVQTQLPPPEHANGNNANGKKRGGFFRSLKRTFYLVGLGTLVTYAYFVYQGRHPPDQLPQDPTKKTIVVLGSGWGATSLLKNIDTEEYNVVVISPHNYFLFTPLLPSVTVGTLDGRSIVQPTRHTTRFKTREVKVYEADCEYVDPINKTVTFQDRSEVKGSVSKVTIPYDYLVYSVGTENQTFGIQGVQKHACFLKELNDAEKIRARLIDCVESAAIKGQSDEEIDRLLHMVVVGGGPTGIEYAAELRDFVESDLIRWYPEVANKLRVTLIEALPNILPMFSQTLIKYTESTFKENSIDILTKHMVKDVDDRDVLVKTPSGQEKKIPYGLLVWAAGNTARPLTRQLMSALPEAQKNRRGLEVDDHMRLKGAEDSIFALGDATATQFAPTAQAASQQGAYLARVFNQLARLHLLEHRLEAAKKNNADASELNGLERQIEKAAKVRPFKYTHQGSLAYIGSEKAIADIPLLGNNQIASGGVVTFMFWRSAYVSMLFSLRNRSLVAADWFKVFLFGRDVSRE</sequence>
<evidence type="ECO:0000256" key="9">
    <source>
        <dbReference type="ARBA" id="ARBA00049010"/>
    </source>
</evidence>
<evidence type="ECO:0000256" key="5">
    <source>
        <dbReference type="ARBA" id="ARBA00022946"/>
    </source>
</evidence>
<keyword evidence="11" id="KW-1133">Transmembrane helix</keyword>
<dbReference type="HOGENOM" id="CLU_021377_1_0_1"/>
<dbReference type="InterPro" id="IPR023753">
    <property type="entry name" value="FAD/NAD-binding_dom"/>
</dbReference>
<dbReference type="PANTHER" id="PTHR43706:SF47">
    <property type="entry name" value="EXTERNAL NADH-UBIQUINONE OXIDOREDUCTASE 1, MITOCHONDRIAL-RELATED"/>
    <property type="match status" value="1"/>
</dbReference>
<comment type="similarity">
    <text evidence="1">Belongs to the NADH dehydrogenase family.</text>
</comment>
<accession>I2FZD1</accession>
<evidence type="ECO:0000313" key="14">
    <source>
        <dbReference type="EMBL" id="CCF52274.1"/>
    </source>
</evidence>
<dbReference type="STRING" id="1128400.I2FZD1"/>
<reference evidence="14 15" key="1">
    <citation type="journal article" date="2012" name="Plant Cell">
        <title>Genome comparison of barley and maize smut fungi reveals targeted loss of RNA silencing components and species-specific presence of transposable elements.</title>
        <authorList>
            <person name="Laurie J.D."/>
            <person name="Ali S."/>
            <person name="Linning R."/>
            <person name="Mannhaupt G."/>
            <person name="Wong P."/>
            <person name="Gueldener U."/>
            <person name="Muensterkoetter M."/>
            <person name="Moore R."/>
            <person name="Kahmann R."/>
            <person name="Bakkeren G."/>
            <person name="Schirawski J."/>
        </authorList>
    </citation>
    <scope>NUCLEOTIDE SEQUENCE [LARGE SCALE GENOMIC DNA]</scope>
    <source>
        <strain evidence="15">Uh4875-4</strain>
    </source>
</reference>
<protein>
    <recommendedName>
        <fullName evidence="2">NADH:ubiquinone reductase (non-electrogenic)</fullName>
        <ecNumber evidence="2">1.6.5.9</ecNumber>
    </recommendedName>
</protein>
<proteinExistence type="inferred from homology"/>
<keyword evidence="15" id="KW-1185">Reference proteome</keyword>
<feature type="region of interest" description="Disordered" evidence="10">
    <location>
        <begin position="77"/>
        <end position="97"/>
    </location>
</feature>
<dbReference type="EC" id="1.6.5.9" evidence="2"/>
<evidence type="ECO:0000256" key="8">
    <source>
        <dbReference type="ARBA" id="ARBA00047599"/>
    </source>
</evidence>
<evidence type="ECO:0000259" key="12">
    <source>
        <dbReference type="Pfam" id="PF07992"/>
    </source>
</evidence>
<comment type="caution">
    <text evidence="14">The sequence shown here is derived from an EMBL/GenBank/DDBJ whole genome shotgun (WGS) entry which is preliminary data.</text>
</comment>
<dbReference type="GO" id="GO:0050136">
    <property type="term" value="F:NADH dehydrogenase (quinone) (non-electrogenic) activity"/>
    <property type="evidence" value="ECO:0007669"/>
    <property type="project" value="UniProtKB-EC"/>
</dbReference>
<dbReference type="AlphaFoldDB" id="I2FZD1"/>
<name>I2FZD1_USTHO</name>
<evidence type="ECO:0000256" key="4">
    <source>
        <dbReference type="ARBA" id="ARBA00022827"/>
    </source>
</evidence>
<keyword evidence="11" id="KW-0812">Transmembrane</keyword>
<keyword evidence="5" id="KW-0809">Transit peptide</keyword>
<feature type="domain" description="External alternative NADH-ubiquinone oxidoreductase-like C-terminal" evidence="13">
    <location>
        <begin position="526"/>
        <end position="591"/>
    </location>
</feature>
<keyword evidence="3" id="KW-0285">Flavoprotein</keyword>
<evidence type="ECO:0000256" key="6">
    <source>
        <dbReference type="ARBA" id="ARBA00023002"/>
    </source>
</evidence>
<dbReference type="Pfam" id="PF22366">
    <property type="entry name" value="NDH2_C"/>
    <property type="match status" value="1"/>
</dbReference>
<comment type="catalytic activity">
    <reaction evidence="8">
        <text>a quinone + NADH + H(+) = a quinol + NAD(+)</text>
        <dbReference type="Rhea" id="RHEA:46160"/>
        <dbReference type="ChEBI" id="CHEBI:15378"/>
        <dbReference type="ChEBI" id="CHEBI:24646"/>
        <dbReference type="ChEBI" id="CHEBI:57540"/>
        <dbReference type="ChEBI" id="CHEBI:57945"/>
        <dbReference type="ChEBI" id="CHEBI:132124"/>
        <dbReference type="EC" id="1.6.5.9"/>
    </reaction>
</comment>
<dbReference type="Pfam" id="PF07992">
    <property type="entry name" value="Pyr_redox_2"/>
    <property type="match status" value="1"/>
</dbReference>
<keyword evidence="11" id="KW-0472">Membrane</keyword>